<dbReference type="InterPro" id="IPR001054">
    <property type="entry name" value="A/G_cyclase"/>
</dbReference>
<dbReference type="Pfam" id="PF00211">
    <property type="entry name" value="Guanylate_cyc"/>
    <property type="match status" value="1"/>
</dbReference>
<dbReference type="GO" id="GO:0004016">
    <property type="term" value="F:adenylate cyclase activity"/>
    <property type="evidence" value="ECO:0007669"/>
    <property type="project" value="UniProtKB-ARBA"/>
</dbReference>
<name>A0AAE3QF81_9HYPH</name>
<dbReference type="SUPFAM" id="SSF55073">
    <property type="entry name" value="Nucleotide cyclase"/>
    <property type="match status" value="1"/>
</dbReference>
<dbReference type="RefSeq" id="WP_311786620.1">
    <property type="nucleotide sequence ID" value="NZ_JALDYY010000005.1"/>
</dbReference>
<reference evidence="2" key="1">
    <citation type="submission" date="2022-03" db="EMBL/GenBank/DDBJ databases">
        <title>Fererhizobium litorale gen. nov., sp. nov., isolated from sandy sediments of the Sea of Japan seashore.</title>
        <authorList>
            <person name="Romanenko L."/>
            <person name="Kurilenko V."/>
            <person name="Otstavnykh N."/>
            <person name="Svetashev V."/>
            <person name="Tekutyeva L."/>
            <person name="Isaeva M."/>
            <person name="Mikhailov V."/>
        </authorList>
    </citation>
    <scope>NUCLEOTIDE SEQUENCE</scope>
    <source>
        <strain evidence="2">KMM 9576</strain>
    </source>
</reference>
<evidence type="ECO:0000259" key="1">
    <source>
        <dbReference type="PROSITE" id="PS50125"/>
    </source>
</evidence>
<dbReference type="SMART" id="SM00028">
    <property type="entry name" value="TPR"/>
    <property type="match status" value="3"/>
</dbReference>
<dbReference type="Gene3D" id="3.40.50.10070">
    <property type="entry name" value="TolB, N-terminal domain"/>
    <property type="match status" value="1"/>
</dbReference>
<evidence type="ECO:0000313" key="2">
    <source>
        <dbReference type="EMBL" id="MDI7922430.1"/>
    </source>
</evidence>
<keyword evidence="3" id="KW-1185">Reference proteome</keyword>
<dbReference type="InterPro" id="IPR029787">
    <property type="entry name" value="Nucleotide_cyclase"/>
</dbReference>
<dbReference type="GO" id="GO:0035556">
    <property type="term" value="P:intracellular signal transduction"/>
    <property type="evidence" value="ECO:0007669"/>
    <property type="project" value="InterPro"/>
</dbReference>
<dbReference type="Gene3D" id="3.30.70.1230">
    <property type="entry name" value="Nucleotide cyclase"/>
    <property type="match status" value="1"/>
</dbReference>
<feature type="domain" description="Guanylate cyclase" evidence="1">
    <location>
        <begin position="7"/>
        <end position="122"/>
    </location>
</feature>
<comment type="caution">
    <text evidence="2">The sequence shown here is derived from an EMBL/GenBank/DDBJ whole genome shotgun (WGS) entry which is preliminary data.</text>
</comment>
<dbReference type="PANTHER" id="PTHR43081:SF19">
    <property type="entry name" value="PH-SENSITIVE ADENYLATE CYCLASE RV1264"/>
    <property type="match status" value="1"/>
</dbReference>
<sequence>MKRRLTAILDADVVGYSRLMEIDETGTLYALRAHRTELVAPAIARHHGRIVKLIGDGTMAEFASVIDAVTCAMAIQKAMLRRNEGVEQSRRIDFRIGIHLGDVMVEDDDIYGEGVNVAARLQQLAPPGGICMSQQVQDQMGSKLKLDAADLGDRKLRNIKRPVHVWQWTPDGSHKTSARRVSQGEDPAMEQVRPSLAVLPFLNVSGAVADENFCDGFTEEIIATLARCRWLRVAARNSSFTYKGRSVDVRKAAEELGVKYVLEGSVRRAGDRVRVTVQLLKGTDGTHLWSERYDHEYDDVFAIQDRVAAEISGTVEPELAIIEFAALRGRNASEMGAWESYLKGLWHLYRFAPDHLETARQLFERAIELDPDFAQAHARLAYVHIQLGWYGPLEERADRARAAVELASKAIVLDGREPAAHMALGRALALSGEPLNGIAHIHNALKLDPSFAQAHFALGQLLCYVQRTEEGIAEISAAIRLSPRDPHLWTFYNMLAVAYYQTGRMDEVVANARAALRQPNVTFWPAMVLAAALARQGRIAEARAAMLELLRFRPGMTLEDARGEFSWGNFSIMPHSFVDQFIEDLAKSGIPAKPQSREAVSC</sequence>
<dbReference type="PROSITE" id="PS50125">
    <property type="entry name" value="GUANYLATE_CYCLASE_2"/>
    <property type="match status" value="1"/>
</dbReference>
<accession>A0AAE3QF81</accession>
<dbReference type="PANTHER" id="PTHR43081">
    <property type="entry name" value="ADENYLATE CYCLASE, TERMINAL-DIFFERENTIATION SPECIFIC-RELATED"/>
    <property type="match status" value="1"/>
</dbReference>
<dbReference type="Gene3D" id="1.25.40.10">
    <property type="entry name" value="Tetratricopeptide repeat domain"/>
    <property type="match status" value="1"/>
</dbReference>
<dbReference type="InterPro" id="IPR050697">
    <property type="entry name" value="Adenylyl/Guanylyl_Cyclase_3/4"/>
</dbReference>
<dbReference type="InterPro" id="IPR011990">
    <property type="entry name" value="TPR-like_helical_dom_sf"/>
</dbReference>
<dbReference type="InterPro" id="IPR019734">
    <property type="entry name" value="TPR_rpt"/>
</dbReference>
<dbReference type="GO" id="GO:0006171">
    <property type="term" value="P:cAMP biosynthetic process"/>
    <property type="evidence" value="ECO:0007669"/>
    <property type="project" value="TreeGrafter"/>
</dbReference>
<dbReference type="AlphaFoldDB" id="A0AAE3QF81"/>
<gene>
    <name evidence="2" type="ORF">MRS75_10065</name>
</gene>
<dbReference type="SUPFAM" id="SSF48452">
    <property type="entry name" value="TPR-like"/>
    <property type="match status" value="1"/>
</dbReference>
<proteinExistence type="predicted"/>
<evidence type="ECO:0000313" key="3">
    <source>
        <dbReference type="Proteomes" id="UP001161580"/>
    </source>
</evidence>
<organism evidence="2 3">
    <name type="scientific">Ferirhizobium litorale</name>
    <dbReference type="NCBI Taxonomy" id="2927786"/>
    <lineage>
        <taxon>Bacteria</taxon>
        <taxon>Pseudomonadati</taxon>
        <taxon>Pseudomonadota</taxon>
        <taxon>Alphaproteobacteria</taxon>
        <taxon>Hyphomicrobiales</taxon>
        <taxon>Rhizobiaceae</taxon>
        <taxon>Ferirhizobium</taxon>
    </lineage>
</organism>
<protein>
    <submittedName>
        <fullName evidence="2">Tetratricopeptide repeat protein</fullName>
    </submittedName>
</protein>
<dbReference type="EMBL" id="JALDYZ010000004">
    <property type="protein sequence ID" value="MDI7922430.1"/>
    <property type="molecule type" value="Genomic_DNA"/>
</dbReference>
<dbReference type="CDD" id="cd07302">
    <property type="entry name" value="CHD"/>
    <property type="match status" value="1"/>
</dbReference>
<dbReference type="Proteomes" id="UP001161580">
    <property type="component" value="Unassembled WGS sequence"/>
</dbReference>